<dbReference type="AlphaFoldDB" id="A0A2S6NKC5"/>
<dbReference type="Proteomes" id="UP000239724">
    <property type="component" value="Unassembled WGS sequence"/>
</dbReference>
<comment type="caution">
    <text evidence="2">The sequence shown here is derived from an EMBL/GenBank/DDBJ whole genome shotgun (WGS) entry which is preliminary data.</text>
</comment>
<gene>
    <name evidence="2" type="ORF">CCS01_07525</name>
</gene>
<dbReference type="RefSeq" id="WP_104518238.1">
    <property type="nucleotide sequence ID" value="NZ_NHRY01000073.1"/>
</dbReference>
<feature type="transmembrane region" description="Helical" evidence="1">
    <location>
        <begin position="49"/>
        <end position="68"/>
    </location>
</feature>
<keyword evidence="1" id="KW-0472">Membrane</keyword>
<sequence>MDATTRDWLVIVCSLAGLCANLTILIIVFKVGTPHRAVNSVRAGRKEAYTIILGLAAHAGDCFNSALIRQKLLRSRPDNPEIGVQVDEDLANGWAALEELGHRLQGEQLICSESIVALFSDARNKHFWNAESLFRLHGHAALDLDALNKQTKDLVAKLKQRCRREIGLTVR</sequence>
<accession>A0A2S6NKC5</accession>
<evidence type="ECO:0000313" key="3">
    <source>
        <dbReference type="Proteomes" id="UP000239724"/>
    </source>
</evidence>
<dbReference type="EMBL" id="NHRY01000073">
    <property type="protein sequence ID" value="PPQ35431.1"/>
    <property type="molecule type" value="Genomic_DNA"/>
</dbReference>
<feature type="transmembrane region" description="Helical" evidence="1">
    <location>
        <begin position="7"/>
        <end position="29"/>
    </location>
</feature>
<proteinExistence type="predicted"/>
<reference evidence="2 3" key="1">
    <citation type="journal article" date="2018" name="Arch. Microbiol.">
        <title>New insights into the metabolic potential of the phototrophic purple bacterium Rhodopila globiformis DSM 161(T) from its draft genome sequence and evidence for a vanadium-dependent nitrogenase.</title>
        <authorList>
            <person name="Imhoff J.F."/>
            <person name="Rahn T."/>
            <person name="Kunzel S."/>
            <person name="Neulinger S.C."/>
        </authorList>
    </citation>
    <scope>NUCLEOTIDE SEQUENCE [LARGE SCALE GENOMIC DNA]</scope>
    <source>
        <strain evidence="2 3">DSM 161</strain>
    </source>
</reference>
<evidence type="ECO:0000256" key="1">
    <source>
        <dbReference type="SAM" id="Phobius"/>
    </source>
</evidence>
<keyword evidence="1" id="KW-0812">Transmembrane</keyword>
<organism evidence="2 3">
    <name type="scientific">Rhodopila globiformis</name>
    <name type="common">Rhodopseudomonas globiformis</name>
    <dbReference type="NCBI Taxonomy" id="1071"/>
    <lineage>
        <taxon>Bacteria</taxon>
        <taxon>Pseudomonadati</taxon>
        <taxon>Pseudomonadota</taxon>
        <taxon>Alphaproteobacteria</taxon>
        <taxon>Acetobacterales</taxon>
        <taxon>Acetobacteraceae</taxon>
        <taxon>Rhodopila</taxon>
    </lineage>
</organism>
<evidence type="ECO:0000313" key="2">
    <source>
        <dbReference type="EMBL" id="PPQ35431.1"/>
    </source>
</evidence>
<name>A0A2S6NKC5_RHOGL</name>
<keyword evidence="1" id="KW-1133">Transmembrane helix</keyword>
<keyword evidence="3" id="KW-1185">Reference proteome</keyword>
<protein>
    <submittedName>
        <fullName evidence="2">Uncharacterized protein</fullName>
    </submittedName>
</protein>